<dbReference type="AlphaFoldDB" id="A0AAE1E2L4"/>
<sequence>MYCRKAKLILPLKSILEEYKCGKARLLSMLEDSEDPVVKTVQPNIKTGRKWIVVEAVDEDKECLKIKKVIGQTQTDRKGLRSSTEKCWSKAKGKEKRDMVIHEIRLYEDSRIVQKAVQKPKQLQCTNWDNALQKSLTWNEIWHLAPLRISFLIRSVYDVLPPNANLVGWGKREDPTCPLCQGRQTTEHVLSSCKIALSQGRYT</sequence>
<protein>
    <recommendedName>
        <fullName evidence="3">Reverse transcriptase zinc-binding domain-containing protein</fullName>
    </recommendedName>
</protein>
<dbReference type="EMBL" id="JAWDGP010001458">
    <property type="protein sequence ID" value="KAK3791672.1"/>
    <property type="molecule type" value="Genomic_DNA"/>
</dbReference>
<dbReference type="Proteomes" id="UP001283361">
    <property type="component" value="Unassembled WGS sequence"/>
</dbReference>
<reference evidence="1" key="1">
    <citation type="journal article" date="2023" name="G3 (Bethesda)">
        <title>A reference genome for the long-term kleptoplast-retaining sea slug Elysia crispata morphotype clarki.</title>
        <authorList>
            <person name="Eastman K.E."/>
            <person name="Pendleton A.L."/>
            <person name="Shaikh M.A."/>
            <person name="Suttiyut T."/>
            <person name="Ogas R."/>
            <person name="Tomko P."/>
            <person name="Gavelis G."/>
            <person name="Widhalm J.R."/>
            <person name="Wisecaver J.H."/>
        </authorList>
    </citation>
    <scope>NUCLEOTIDE SEQUENCE</scope>
    <source>
        <strain evidence="1">ECLA1</strain>
    </source>
</reference>
<name>A0AAE1E2L4_9GAST</name>
<evidence type="ECO:0000313" key="2">
    <source>
        <dbReference type="Proteomes" id="UP001283361"/>
    </source>
</evidence>
<comment type="caution">
    <text evidence="1">The sequence shown here is derived from an EMBL/GenBank/DDBJ whole genome shotgun (WGS) entry which is preliminary data.</text>
</comment>
<proteinExistence type="predicted"/>
<accession>A0AAE1E2L4</accession>
<gene>
    <name evidence="1" type="ORF">RRG08_043908</name>
</gene>
<organism evidence="1 2">
    <name type="scientific">Elysia crispata</name>
    <name type="common">lettuce slug</name>
    <dbReference type="NCBI Taxonomy" id="231223"/>
    <lineage>
        <taxon>Eukaryota</taxon>
        <taxon>Metazoa</taxon>
        <taxon>Spiralia</taxon>
        <taxon>Lophotrochozoa</taxon>
        <taxon>Mollusca</taxon>
        <taxon>Gastropoda</taxon>
        <taxon>Heterobranchia</taxon>
        <taxon>Euthyneura</taxon>
        <taxon>Panpulmonata</taxon>
        <taxon>Sacoglossa</taxon>
        <taxon>Placobranchoidea</taxon>
        <taxon>Plakobranchidae</taxon>
        <taxon>Elysia</taxon>
    </lineage>
</organism>
<evidence type="ECO:0000313" key="1">
    <source>
        <dbReference type="EMBL" id="KAK3791672.1"/>
    </source>
</evidence>
<keyword evidence="2" id="KW-1185">Reference proteome</keyword>
<evidence type="ECO:0008006" key="3">
    <source>
        <dbReference type="Google" id="ProtNLM"/>
    </source>
</evidence>